<dbReference type="EMBL" id="UAUU01000011">
    <property type="protein sequence ID" value="SPZ94205.1"/>
    <property type="molecule type" value="Genomic_DNA"/>
</dbReference>
<organism evidence="1 3">
    <name type="scientific">Sphingobacterium multivorum</name>
    <dbReference type="NCBI Taxonomy" id="28454"/>
    <lineage>
        <taxon>Bacteria</taxon>
        <taxon>Pseudomonadati</taxon>
        <taxon>Bacteroidota</taxon>
        <taxon>Sphingobacteriia</taxon>
        <taxon>Sphingobacteriales</taxon>
        <taxon>Sphingobacteriaceae</taxon>
        <taxon>Sphingobacterium</taxon>
    </lineage>
</organism>
<dbReference type="GeneID" id="97179993"/>
<dbReference type="EMBL" id="CABWMV010000028">
    <property type="protein sequence ID" value="VXD07682.1"/>
    <property type="molecule type" value="Genomic_DNA"/>
</dbReference>
<proteinExistence type="predicted"/>
<name>A0A2X2K2A9_SPHMU</name>
<protein>
    <submittedName>
        <fullName evidence="1">Uncharacterized protein</fullName>
    </submittedName>
</protein>
<dbReference type="AlphaFoldDB" id="A0A2X2K2A9"/>
<dbReference type="Proteomes" id="UP000432350">
    <property type="component" value="Unassembled WGS sequence"/>
</dbReference>
<evidence type="ECO:0000313" key="1">
    <source>
        <dbReference type="EMBL" id="SPZ94205.1"/>
    </source>
</evidence>
<gene>
    <name evidence="1" type="ORF">NCTC11343_05148</name>
    <name evidence="2" type="ORF">SPHINGO8BC_90072</name>
</gene>
<dbReference type="RefSeq" id="WP_046674568.1">
    <property type="nucleotide sequence ID" value="NZ_CP068086.1"/>
</dbReference>
<reference evidence="1 3" key="1">
    <citation type="submission" date="2018-06" db="EMBL/GenBank/DDBJ databases">
        <authorList>
            <consortium name="Pathogen Informatics"/>
            <person name="Doyle S."/>
        </authorList>
    </citation>
    <scope>NUCLEOTIDE SEQUENCE [LARGE SCALE GENOMIC DNA]</scope>
    <source>
        <strain evidence="1 3">NCTC11343</strain>
    </source>
</reference>
<dbReference type="Proteomes" id="UP000251241">
    <property type="component" value="Unassembled WGS sequence"/>
</dbReference>
<reference evidence="2 4" key="2">
    <citation type="submission" date="2019-10" db="EMBL/GenBank/DDBJ databases">
        <authorList>
            <person name="Karimi E."/>
        </authorList>
    </citation>
    <scope>NUCLEOTIDE SEQUENCE [LARGE SCALE GENOMIC DNA]</scope>
    <source>
        <strain evidence="2">Sphingobacterium sp. 8BC</strain>
    </source>
</reference>
<accession>A0A654DQF5</accession>
<sequence length="156" mass="19265">MRQELAEKIELYSKRYGLFMRPEYISFARDTTRLLLRNECLREGDIKAYQDYIASHYPEDLPWEMKQYQETTKALERMSKEMAIAWVNTHQINIFESDIFIDDEDSILRPIQSKDEDMFRYNFNALEELIYNHQRPEDLFRRNRDCFWIDTRIEWR</sequence>
<evidence type="ECO:0000313" key="3">
    <source>
        <dbReference type="Proteomes" id="UP000251241"/>
    </source>
</evidence>
<evidence type="ECO:0000313" key="4">
    <source>
        <dbReference type="Proteomes" id="UP000432350"/>
    </source>
</evidence>
<evidence type="ECO:0000313" key="2">
    <source>
        <dbReference type="EMBL" id="VXD07682.1"/>
    </source>
</evidence>
<accession>A0A2X2K2A9</accession>